<feature type="domain" description="HTH tetR-type" evidence="3">
    <location>
        <begin position="9"/>
        <end position="69"/>
    </location>
</feature>
<dbReference type="InterPro" id="IPR009057">
    <property type="entry name" value="Homeodomain-like_sf"/>
</dbReference>
<proteinExistence type="predicted"/>
<dbReference type="PROSITE" id="PS50977">
    <property type="entry name" value="HTH_TETR_2"/>
    <property type="match status" value="1"/>
</dbReference>
<accession>A0A8J3XCH5</accession>
<dbReference type="EMBL" id="BOOP01000003">
    <property type="protein sequence ID" value="GII36127.1"/>
    <property type="molecule type" value="Genomic_DNA"/>
</dbReference>
<evidence type="ECO:0000256" key="1">
    <source>
        <dbReference type="ARBA" id="ARBA00023125"/>
    </source>
</evidence>
<dbReference type="SUPFAM" id="SSF46689">
    <property type="entry name" value="Homeodomain-like"/>
    <property type="match status" value="1"/>
</dbReference>
<dbReference type="PRINTS" id="PR00455">
    <property type="entry name" value="HTHTETR"/>
</dbReference>
<dbReference type="PANTHER" id="PTHR30055:SF223">
    <property type="entry name" value="HTH-TYPE TRANSCRIPTIONAL REGULATOR UIDR"/>
    <property type="match status" value="1"/>
</dbReference>
<comment type="caution">
    <text evidence="4">The sequence shown here is derived from an EMBL/GenBank/DDBJ whole genome shotgun (WGS) entry which is preliminary data.</text>
</comment>
<keyword evidence="5" id="KW-1185">Reference proteome</keyword>
<dbReference type="Pfam" id="PF00440">
    <property type="entry name" value="TetR_N"/>
    <property type="match status" value="1"/>
</dbReference>
<dbReference type="RefSeq" id="WP_204071823.1">
    <property type="nucleotide sequence ID" value="NZ_BAABHI010000012.1"/>
</dbReference>
<dbReference type="GO" id="GO:0000976">
    <property type="term" value="F:transcription cis-regulatory region binding"/>
    <property type="evidence" value="ECO:0007669"/>
    <property type="project" value="TreeGrafter"/>
</dbReference>
<gene>
    <name evidence="4" type="ORF">Pph01_11300</name>
</gene>
<name>A0A8J3XCH5_9ACTN</name>
<dbReference type="Gene3D" id="1.10.357.10">
    <property type="entry name" value="Tetracycline Repressor, domain 2"/>
    <property type="match status" value="1"/>
</dbReference>
<keyword evidence="1 2" id="KW-0238">DNA-binding</keyword>
<evidence type="ECO:0000313" key="5">
    <source>
        <dbReference type="Proteomes" id="UP000622547"/>
    </source>
</evidence>
<evidence type="ECO:0000259" key="3">
    <source>
        <dbReference type="PROSITE" id="PS50977"/>
    </source>
</evidence>
<dbReference type="Proteomes" id="UP000622547">
    <property type="component" value="Unassembled WGS sequence"/>
</dbReference>
<dbReference type="GO" id="GO:0003700">
    <property type="term" value="F:DNA-binding transcription factor activity"/>
    <property type="evidence" value="ECO:0007669"/>
    <property type="project" value="TreeGrafter"/>
</dbReference>
<evidence type="ECO:0000256" key="2">
    <source>
        <dbReference type="PROSITE-ProRule" id="PRU00335"/>
    </source>
</evidence>
<dbReference type="PANTHER" id="PTHR30055">
    <property type="entry name" value="HTH-TYPE TRANSCRIPTIONAL REGULATOR RUTR"/>
    <property type="match status" value="1"/>
</dbReference>
<dbReference type="InterPro" id="IPR001647">
    <property type="entry name" value="HTH_TetR"/>
</dbReference>
<protein>
    <submittedName>
        <fullName evidence="4">TetR family transcriptional regulator</fullName>
    </submittedName>
</protein>
<reference evidence="4 5" key="1">
    <citation type="submission" date="2021-01" db="EMBL/GenBank/DDBJ databases">
        <title>Whole genome shotgun sequence of Planotetraspora phitsanulokensis NBRC 104273.</title>
        <authorList>
            <person name="Komaki H."/>
            <person name="Tamura T."/>
        </authorList>
    </citation>
    <scope>NUCLEOTIDE SEQUENCE [LARGE SCALE GENOMIC DNA]</scope>
    <source>
        <strain evidence="4 5">NBRC 104273</strain>
    </source>
</reference>
<sequence>MAGRRLSREERRLQLLDSAMMIVRAEGADALTLARVAEAAGVTKPVAYEHFETRAGLLTALYRRIDDQQTEAATTALRARVRSLEETVRILAEAYIDCVLHIGKEFGAVTAALSSIAGTEELLAEGRERYAGLYLRAVERFVPMPKSEGKALMLGVVGAAEALAREATAGRLSRAEAVRAAENIMLGAVNVAGHAAAERGATSAPLR</sequence>
<organism evidence="4 5">
    <name type="scientific">Planotetraspora phitsanulokensis</name>
    <dbReference type="NCBI Taxonomy" id="575192"/>
    <lineage>
        <taxon>Bacteria</taxon>
        <taxon>Bacillati</taxon>
        <taxon>Actinomycetota</taxon>
        <taxon>Actinomycetes</taxon>
        <taxon>Streptosporangiales</taxon>
        <taxon>Streptosporangiaceae</taxon>
        <taxon>Planotetraspora</taxon>
    </lineage>
</organism>
<dbReference type="AlphaFoldDB" id="A0A8J3XCH5"/>
<evidence type="ECO:0000313" key="4">
    <source>
        <dbReference type="EMBL" id="GII36127.1"/>
    </source>
</evidence>
<dbReference type="InterPro" id="IPR050109">
    <property type="entry name" value="HTH-type_TetR-like_transc_reg"/>
</dbReference>
<feature type="DNA-binding region" description="H-T-H motif" evidence="2">
    <location>
        <begin position="32"/>
        <end position="51"/>
    </location>
</feature>